<evidence type="ECO:0000313" key="3">
    <source>
        <dbReference type="Proteomes" id="UP000231092"/>
    </source>
</evidence>
<dbReference type="EMBL" id="PGET01000001">
    <property type="protein sequence ID" value="PJJ28940.1"/>
    <property type="molecule type" value="Genomic_DNA"/>
</dbReference>
<evidence type="ECO:0000313" key="2">
    <source>
        <dbReference type="EMBL" id="PJJ28940.1"/>
    </source>
</evidence>
<feature type="transmembrane region" description="Helical" evidence="1">
    <location>
        <begin position="151"/>
        <end position="172"/>
    </location>
</feature>
<keyword evidence="1" id="KW-0812">Transmembrane</keyword>
<evidence type="ECO:0000256" key="1">
    <source>
        <dbReference type="SAM" id="Phobius"/>
    </source>
</evidence>
<proteinExistence type="predicted"/>
<comment type="caution">
    <text evidence="2">The sequence shown here is derived from an EMBL/GenBank/DDBJ whole genome shotgun (WGS) entry which is preliminary data.</text>
</comment>
<feature type="transmembrane region" description="Helical" evidence="1">
    <location>
        <begin position="206"/>
        <end position="224"/>
    </location>
</feature>
<protein>
    <submittedName>
        <fullName evidence="2">ABC-2 family transporter</fullName>
    </submittedName>
</protein>
<gene>
    <name evidence="2" type="ORF">H171_2463</name>
</gene>
<dbReference type="OrthoDB" id="9784784at2"/>
<feature type="transmembrane region" description="Helical" evidence="1">
    <location>
        <begin position="181"/>
        <end position="200"/>
    </location>
</feature>
<organism evidence="2 3">
    <name type="scientific">[Clostridium] celerecrescens 18A</name>
    <dbReference type="NCBI Taxonomy" id="1286362"/>
    <lineage>
        <taxon>Bacteria</taxon>
        <taxon>Bacillati</taxon>
        <taxon>Bacillota</taxon>
        <taxon>Clostridia</taxon>
        <taxon>Lachnospirales</taxon>
        <taxon>Lachnospiraceae</taxon>
        <taxon>Lacrimispora</taxon>
    </lineage>
</organism>
<dbReference type="RefSeq" id="WP_100305388.1">
    <property type="nucleotide sequence ID" value="NZ_PGET01000001.1"/>
</dbReference>
<feature type="transmembrane region" description="Helical" evidence="1">
    <location>
        <begin position="103"/>
        <end position="131"/>
    </location>
</feature>
<reference evidence="2 3" key="1">
    <citation type="submission" date="2017-11" db="EMBL/GenBank/DDBJ databases">
        <title>Understudied soil microbes with underappreciated capabilities: Untangling the Clostridium saccharolyticum group.</title>
        <authorList>
            <person name="Leschine S."/>
        </authorList>
    </citation>
    <scope>NUCLEOTIDE SEQUENCE [LARGE SCALE GENOMIC DNA]</scope>
    <source>
        <strain evidence="2 3">18A</strain>
    </source>
</reference>
<accession>A0A2M8Z676</accession>
<dbReference type="Proteomes" id="UP000231092">
    <property type="component" value="Unassembled WGS sequence"/>
</dbReference>
<sequence length="233" mass="26144">MWKLIRLEWKKNHTRKYIINQAIVIAVLGLLLFAMCYYIPIDAEIGMTDSVPEIENMAVQIDLLTNLSFLIFTSVMLSSFIINAYKNKTQNLMFSYPISRKKIILSQMMAVWIFCVAALFLGKLLIYLLLALASGVKAGFSLGYNMISVSFYIQIILKTVLTVTLGFIPLYIGKRLKSSKAAIISSFLLFSVMNGTIGDLTLRGNTILPVMLFGVSLICGFLTVHNVEKEDVM</sequence>
<dbReference type="AlphaFoldDB" id="A0A2M8Z676"/>
<feature type="transmembrane region" description="Helical" evidence="1">
    <location>
        <begin position="61"/>
        <end position="82"/>
    </location>
</feature>
<feature type="transmembrane region" description="Helical" evidence="1">
    <location>
        <begin position="21"/>
        <end position="41"/>
    </location>
</feature>
<keyword evidence="1" id="KW-0472">Membrane</keyword>
<keyword evidence="1" id="KW-1133">Transmembrane helix</keyword>
<name>A0A2M8Z676_9FIRM</name>